<evidence type="ECO:0000313" key="3">
    <source>
        <dbReference type="Proteomes" id="UP000754883"/>
    </source>
</evidence>
<dbReference type="EMBL" id="CABFNO020001301">
    <property type="protein sequence ID" value="CAG9979356.1"/>
    <property type="molecule type" value="Genomic_DNA"/>
</dbReference>
<dbReference type="Pfam" id="PF13094">
    <property type="entry name" value="CENP-Q"/>
    <property type="match status" value="1"/>
</dbReference>
<reference evidence="3" key="1">
    <citation type="submission" date="2019-06" db="EMBL/GenBank/DDBJ databases">
        <authorList>
            <person name="Broberg M."/>
        </authorList>
    </citation>
    <scope>NUCLEOTIDE SEQUENCE [LARGE SCALE GENOMIC DNA]</scope>
</reference>
<feature type="region of interest" description="Disordered" evidence="1">
    <location>
        <begin position="370"/>
        <end position="397"/>
    </location>
</feature>
<gene>
    <name evidence="2" type="ORF">CBYS24578_00004823</name>
</gene>
<dbReference type="InterPro" id="IPR025212">
    <property type="entry name" value="CAD_CENP-Q"/>
</dbReference>
<dbReference type="Proteomes" id="UP000754883">
    <property type="component" value="Unassembled WGS sequence"/>
</dbReference>
<keyword evidence="3" id="KW-1185">Reference proteome</keyword>
<accession>A0A9N9U4S7</accession>
<evidence type="ECO:0008006" key="4">
    <source>
        <dbReference type="Google" id="ProtNLM"/>
    </source>
</evidence>
<proteinExistence type="predicted"/>
<organism evidence="2 3">
    <name type="scientific">Clonostachys byssicola</name>
    <dbReference type="NCBI Taxonomy" id="160290"/>
    <lineage>
        <taxon>Eukaryota</taxon>
        <taxon>Fungi</taxon>
        <taxon>Dikarya</taxon>
        <taxon>Ascomycota</taxon>
        <taxon>Pezizomycotina</taxon>
        <taxon>Sordariomycetes</taxon>
        <taxon>Hypocreomycetidae</taxon>
        <taxon>Hypocreales</taxon>
        <taxon>Bionectriaceae</taxon>
        <taxon>Clonostachys</taxon>
    </lineage>
</organism>
<feature type="compositionally biased region" description="Acidic residues" evidence="1">
    <location>
        <begin position="91"/>
        <end position="100"/>
    </location>
</feature>
<reference evidence="2 3" key="2">
    <citation type="submission" date="2021-10" db="EMBL/GenBank/DDBJ databases">
        <authorList>
            <person name="Piombo E."/>
        </authorList>
    </citation>
    <scope>NUCLEOTIDE SEQUENCE [LARGE SCALE GENOMIC DNA]</scope>
</reference>
<evidence type="ECO:0000313" key="2">
    <source>
        <dbReference type="EMBL" id="CAG9979356.1"/>
    </source>
</evidence>
<sequence>MAPGQAGTKRKRGRPPASASHASPRDPPNPDATGDTNAGDEEVARPRKRGRPSKTQLQQEEAPASPPRATSSKQQTKEKAPRRRGAKAAPTEEDVTEEQAQESGRRGRRKARNEPEATAQEEAADEATARAAPPPGKRRRGRPSGQRASLDAQDAEPATKRKRGRGRKQNTPPPEPEVEEEEEEAEESQHEEQERPPSRRSPERESSPSESDSELPTKPYLHVASFVRGIRQSTIDAKWTALAGPSIAAATETLELAHRPILQRLSNSEQRRQHTSSALAVLYRRITRKLHKGLPFPPATASAGSLVARRGRRGGGDGGRELELDFERVLDASQALERQLDPALHAVELLRKEKERLERELERDYKTLQNLEAGARGQSRQQREQLKKAHALTPHATASRAGNDVELAFDDEGPVPPGALFKDLQGEEEIKELALQLGGHVESIKANLKQTEGLLPQLSLSKAALRGVLYQHLTQAQYEKVLFG</sequence>
<dbReference type="SMART" id="SM00384">
    <property type="entry name" value="AT_hook"/>
    <property type="match status" value="4"/>
</dbReference>
<dbReference type="GO" id="GO:0003677">
    <property type="term" value="F:DNA binding"/>
    <property type="evidence" value="ECO:0007669"/>
    <property type="project" value="InterPro"/>
</dbReference>
<dbReference type="InterPro" id="IPR017956">
    <property type="entry name" value="AT_hook_DNA-bd_motif"/>
</dbReference>
<dbReference type="AlphaFoldDB" id="A0A9N9U4S7"/>
<comment type="caution">
    <text evidence="2">The sequence shown here is derived from an EMBL/GenBank/DDBJ whole genome shotgun (WGS) entry which is preliminary data.</text>
</comment>
<name>A0A9N9U4S7_9HYPO</name>
<feature type="compositionally biased region" description="Basic and acidic residues" evidence="1">
    <location>
        <begin position="187"/>
        <end position="207"/>
    </location>
</feature>
<dbReference type="PRINTS" id="PR00929">
    <property type="entry name" value="ATHOOK"/>
</dbReference>
<dbReference type="OrthoDB" id="2420947at2759"/>
<feature type="compositionally biased region" description="Acidic residues" evidence="1">
    <location>
        <begin position="176"/>
        <end position="186"/>
    </location>
</feature>
<evidence type="ECO:0000256" key="1">
    <source>
        <dbReference type="SAM" id="MobiDB-lite"/>
    </source>
</evidence>
<feature type="region of interest" description="Disordered" evidence="1">
    <location>
        <begin position="1"/>
        <end position="217"/>
    </location>
</feature>
<protein>
    <recommendedName>
        <fullName evidence="4">Kinetochore protein fta7</fullName>
    </recommendedName>
</protein>